<dbReference type="PANTHER" id="PTHR40036:SF1">
    <property type="entry name" value="MACROCIN O-METHYLTRANSFERASE"/>
    <property type="match status" value="1"/>
</dbReference>
<dbReference type="RefSeq" id="WP_014770032.1">
    <property type="nucleotide sequence ID" value="NC_018002.1"/>
</dbReference>
<dbReference type="eggNOG" id="COG4122">
    <property type="taxonomic scope" value="Bacteria"/>
</dbReference>
<name>I3XYY2_SULBS</name>
<sequence length="243" mass="28420">MKLLTFIKLLSKGLLLKDEWSRYYLAEKLFNVIYPKIKISEFGNIYYEDMEFQTYYRDFVGDNFHSYDRKFTLMNLLKIVTHLSGNYAECGVFQGATAYLIANAMQNNEKLFLYDTFEGLSEPSQEDGIYWSKGDLSAGIDFVKTRLKQFKTIEYKQGLIPIRFKENEETRFKFVHVDVDLYQPTKDSIEFFYDRLVKGGLLICDDYGFKSCPGAKKAFDEVMQTKSENIIFLPTGQAFIIKE</sequence>
<dbReference type="KEGG" id="sba:Sulba_1876"/>
<keyword evidence="1" id="KW-0489">Methyltransferase</keyword>
<dbReference type="PATRIC" id="fig|760154.4.peg.1873"/>
<dbReference type="STRING" id="760154.Sulba_1876"/>
<dbReference type="Proteomes" id="UP000006176">
    <property type="component" value="Chromosome"/>
</dbReference>
<dbReference type="Gene3D" id="3.40.50.150">
    <property type="entry name" value="Vaccinia Virus protein VP39"/>
    <property type="match status" value="1"/>
</dbReference>
<keyword evidence="2" id="KW-1185">Reference proteome</keyword>
<evidence type="ECO:0000313" key="2">
    <source>
        <dbReference type="Proteomes" id="UP000006176"/>
    </source>
</evidence>
<gene>
    <name evidence="1" type="ordered locus">Sulba_1876</name>
</gene>
<dbReference type="InterPro" id="IPR029063">
    <property type="entry name" value="SAM-dependent_MTases_sf"/>
</dbReference>
<evidence type="ECO:0000313" key="1">
    <source>
        <dbReference type="EMBL" id="AFL69156.1"/>
    </source>
</evidence>
<keyword evidence="1" id="KW-0808">Transferase</keyword>
<protein>
    <submittedName>
        <fullName evidence="1">Macrocin-O-methyltransferase (TylF)</fullName>
    </submittedName>
</protein>
<dbReference type="GO" id="GO:0032259">
    <property type="term" value="P:methylation"/>
    <property type="evidence" value="ECO:0007669"/>
    <property type="project" value="UniProtKB-KW"/>
</dbReference>
<dbReference type="AlphaFoldDB" id="I3XYY2"/>
<dbReference type="HOGENOM" id="CLU_070011_0_1_7"/>
<dbReference type="PANTHER" id="PTHR40036">
    <property type="entry name" value="MACROCIN O-METHYLTRANSFERASE"/>
    <property type="match status" value="1"/>
</dbReference>
<dbReference type="EMBL" id="CP003333">
    <property type="protein sequence ID" value="AFL69156.1"/>
    <property type="molecule type" value="Genomic_DNA"/>
</dbReference>
<dbReference type="InterPro" id="IPR008884">
    <property type="entry name" value="TylF_MeTrfase"/>
</dbReference>
<proteinExistence type="predicted"/>
<reference evidence="1 2" key="1">
    <citation type="submission" date="2012-06" db="EMBL/GenBank/DDBJ databases">
        <title>Complete sequence of Sulfurospirillum barnesii SES-3.</title>
        <authorList>
            <consortium name="US DOE Joint Genome Institute"/>
            <person name="Lucas S."/>
            <person name="Han J."/>
            <person name="Lapidus A."/>
            <person name="Cheng J.-F."/>
            <person name="Goodwin L."/>
            <person name="Pitluck S."/>
            <person name="Peters L."/>
            <person name="Ovchinnikova G."/>
            <person name="Lu M."/>
            <person name="Detter J.C."/>
            <person name="Han C."/>
            <person name="Tapia R."/>
            <person name="Land M."/>
            <person name="Hauser L."/>
            <person name="Kyrpides N."/>
            <person name="Ivanova N."/>
            <person name="Pagani I."/>
            <person name="Stolz J."/>
            <person name="Arkin A."/>
            <person name="Dehal P."/>
            <person name="Oremland R."/>
            <person name="Saltikov C."/>
            <person name="Basu P."/>
            <person name="Hollibaugh J."/>
            <person name="Newman D."/>
            <person name="Stolyar S."/>
            <person name="Hazen T."/>
            <person name="Woyke T."/>
        </authorList>
    </citation>
    <scope>NUCLEOTIDE SEQUENCE [LARGE SCALE GENOMIC DNA]</scope>
    <source>
        <strain evidence="2">ATCC 700032 / DSM 10660 / SES-3</strain>
    </source>
</reference>
<dbReference type="GO" id="GO:0008168">
    <property type="term" value="F:methyltransferase activity"/>
    <property type="evidence" value="ECO:0007669"/>
    <property type="project" value="UniProtKB-KW"/>
</dbReference>
<dbReference type="Pfam" id="PF05711">
    <property type="entry name" value="TylF"/>
    <property type="match status" value="1"/>
</dbReference>
<dbReference type="OrthoDB" id="9799872at2"/>
<organism evidence="1 2">
    <name type="scientific">Sulfurospirillum barnesii (strain ATCC 700032 / DSM 10660 / SES-3)</name>
    <dbReference type="NCBI Taxonomy" id="760154"/>
    <lineage>
        <taxon>Bacteria</taxon>
        <taxon>Pseudomonadati</taxon>
        <taxon>Campylobacterota</taxon>
        <taxon>Epsilonproteobacteria</taxon>
        <taxon>Campylobacterales</taxon>
        <taxon>Sulfurospirillaceae</taxon>
        <taxon>Sulfurospirillum</taxon>
    </lineage>
</organism>
<accession>I3XYY2</accession>